<comment type="similarity">
    <text evidence="1">Belongs to the peptidase S45 family.</text>
</comment>
<keyword evidence="3" id="KW-0865">Zymogen</keyword>
<dbReference type="InterPro" id="IPR023343">
    <property type="entry name" value="Penicillin_amidase_dom1"/>
</dbReference>
<dbReference type="InterPro" id="IPR043146">
    <property type="entry name" value="Penicillin_amidase_N_B-knob"/>
</dbReference>
<accession>A0A2T4UE31</accession>
<evidence type="ECO:0008006" key="7">
    <source>
        <dbReference type="Google" id="ProtNLM"/>
    </source>
</evidence>
<dbReference type="InterPro" id="IPR043147">
    <property type="entry name" value="Penicillin_amidase_A-knob"/>
</dbReference>
<evidence type="ECO:0000256" key="4">
    <source>
        <dbReference type="SAM" id="SignalP"/>
    </source>
</evidence>
<feature type="chain" id="PRO_5015703766" description="Penicillin acylase family protein" evidence="4">
    <location>
        <begin position="29"/>
        <end position="792"/>
    </location>
</feature>
<dbReference type="Gene3D" id="1.10.1400.10">
    <property type="match status" value="1"/>
</dbReference>
<keyword evidence="6" id="KW-1185">Reference proteome</keyword>
<dbReference type="Gene3D" id="3.60.20.10">
    <property type="entry name" value="Glutamine Phosphoribosylpyrophosphate, subunit 1, domain 1"/>
    <property type="match status" value="2"/>
</dbReference>
<dbReference type="SUPFAM" id="SSF56235">
    <property type="entry name" value="N-terminal nucleophile aminohydrolases (Ntn hydrolases)"/>
    <property type="match status" value="1"/>
</dbReference>
<dbReference type="Pfam" id="PF01804">
    <property type="entry name" value="Penicil_amidase"/>
    <property type="match status" value="1"/>
</dbReference>
<evidence type="ECO:0000313" key="6">
    <source>
        <dbReference type="Proteomes" id="UP000240739"/>
    </source>
</evidence>
<evidence type="ECO:0000256" key="1">
    <source>
        <dbReference type="ARBA" id="ARBA00006586"/>
    </source>
</evidence>
<dbReference type="OrthoDB" id="5240333at2"/>
<evidence type="ECO:0000256" key="2">
    <source>
        <dbReference type="ARBA" id="ARBA00022801"/>
    </source>
</evidence>
<dbReference type="PANTHER" id="PTHR34218:SF4">
    <property type="entry name" value="ACYL-HOMOSERINE LACTONE ACYLASE QUIP"/>
    <property type="match status" value="1"/>
</dbReference>
<dbReference type="Gene3D" id="2.30.120.10">
    <property type="match status" value="1"/>
</dbReference>
<protein>
    <recommendedName>
        <fullName evidence="7">Penicillin acylase family protein</fullName>
    </recommendedName>
</protein>
<sequence>MGRGSRGRAALAATVTVLASGLAASAAAAGVLQAEGVLPPGQSGFVSLAGLTSGTGSPHLYDQNQMYIDFRRKPLLFQIDRPVGAVETPRPGVTIARDAAGVPAVRAGNEADAWFGAGYAIAQDRLFQLEAFRHATKGRLAELTGSGALADDLVSRRDYYTESERQRMYERLSPRLKTRILAYRDGINAWIDRVRLSPADLPAEYVATATLPTPWTVDDSIAVGIFLARTVPSGDGNELANLRTVQQSGVRALQQLLPLRTTGRRPTIPAADADFSQGRARTAREERDALKRSAAFAQTLPRPSAVAAAAPARKAGLAPGRIGRTGGSYMFAVRRKDGHAFLFNGPQLGFSTPELFVEVEVHWPGHDLRGVTAPGIPVIGIGHNGKVAWGFTSGLSDEDDLYAEKLVPGKPETYIYKGQERQMECRDETFQFKNLAAAVLGGGLPEAGQRTERICRTVHGPVQHREGDVAYARRYAIWMRDVETLEGIVALNDAASIRDVDRAMNLVTWNENVMAADSQGNIGYWHPGLFQQRPKGWDDRLPYPGTGEAEWPGLVDRTRTPRVINPKQGWLANWNNVPTRSWTNGDGESPERVSGAFHRGSFLMDLVRRLHRAPDFEAAKATVQRAGSTAQQRVLAVTRTRLRAAARGATGDAKVVLDTILRWDGDYVRTDARGTIDPGVATWLELKRRAAAIALGRLGDGVKRFDGTPSRSHEYDISPGAAYALRTLKPAELRTAAAAAHGALAERFGTADASAWRDPRKLYDVGAQGAGSAPDLPFFDRGTWEQVIELGP</sequence>
<evidence type="ECO:0000256" key="3">
    <source>
        <dbReference type="ARBA" id="ARBA00023145"/>
    </source>
</evidence>
<reference evidence="5 6" key="1">
    <citation type="submission" date="2018-03" db="EMBL/GenBank/DDBJ databases">
        <title>Aquarubrobacter algicola gen. nov., sp. nov., a novel actinobacterium isolated from shallow eutrophic lake during the end of cyanobacterial harmful algal blooms.</title>
        <authorList>
            <person name="Chun S.J."/>
        </authorList>
    </citation>
    <scope>NUCLEOTIDE SEQUENCE [LARGE SCALE GENOMIC DNA]</scope>
    <source>
        <strain evidence="5 6">Seoho-28</strain>
    </source>
</reference>
<dbReference type="RefSeq" id="WP_107570715.1">
    <property type="nucleotide sequence ID" value="NZ_PYYB01000003.1"/>
</dbReference>
<dbReference type="InterPro" id="IPR002692">
    <property type="entry name" value="S45"/>
</dbReference>
<keyword evidence="2" id="KW-0378">Hydrolase</keyword>
<name>A0A2T4UE31_9ACTN</name>
<dbReference type="Gene3D" id="1.10.439.10">
    <property type="entry name" value="Penicillin Amidohydrolase, domain 1"/>
    <property type="match status" value="1"/>
</dbReference>
<dbReference type="GO" id="GO:0017000">
    <property type="term" value="P:antibiotic biosynthetic process"/>
    <property type="evidence" value="ECO:0007669"/>
    <property type="project" value="InterPro"/>
</dbReference>
<keyword evidence="4" id="KW-0732">Signal</keyword>
<feature type="signal peptide" evidence="4">
    <location>
        <begin position="1"/>
        <end position="28"/>
    </location>
</feature>
<organism evidence="5 6">
    <name type="scientific">Paraconexibacter algicola</name>
    <dbReference type="NCBI Taxonomy" id="2133960"/>
    <lineage>
        <taxon>Bacteria</taxon>
        <taxon>Bacillati</taxon>
        <taxon>Actinomycetota</taxon>
        <taxon>Thermoleophilia</taxon>
        <taxon>Solirubrobacterales</taxon>
        <taxon>Paraconexibacteraceae</taxon>
        <taxon>Paraconexibacter</taxon>
    </lineage>
</organism>
<dbReference type="AlphaFoldDB" id="A0A2T4UE31"/>
<dbReference type="PANTHER" id="PTHR34218">
    <property type="entry name" value="PEPTIDASE S45 PENICILLIN AMIDASE"/>
    <property type="match status" value="1"/>
</dbReference>
<comment type="caution">
    <text evidence="5">The sequence shown here is derived from an EMBL/GenBank/DDBJ whole genome shotgun (WGS) entry which is preliminary data.</text>
</comment>
<dbReference type="EMBL" id="PYYB01000003">
    <property type="protein sequence ID" value="PTL55672.1"/>
    <property type="molecule type" value="Genomic_DNA"/>
</dbReference>
<gene>
    <name evidence="5" type="ORF">C7Y72_18740</name>
</gene>
<dbReference type="InterPro" id="IPR029055">
    <property type="entry name" value="Ntn_hydrolases_N"/>
</dbReference>
<proteinExistence type="inferred from homology"/>
<dbReference type="Proteomes" id="UP000240739">
    <property type="component" value="Unassembled WGS sequence"/>
</dbReference>
<dbReference type="GO" id="GO:0016811">
    <property type="term" value="F:hydrolase activity, acting on carbon-nitrogen (but not peptide) bonds, in linear amides"/>
    <property type="evidence" value="ECO:0007669"/>
    <property type="project" value="InterPro"/>
</dbReference>
<evidence type="ECO:0000313" key="5">
    <source>
        <dbReference type="EMBL" id="PTL55672.1"/>
    </source>
</evidence>